<dbReference type="EMBL" id="AZHX01002079">
    <property type="protein sequence ID" value="ETW97281.1"/>
    <property type="molecule type" value="Genomic_DNA"/>
</dbReference>
<reference evidence="1 2" key="1">
    <citation type="journal article" date="2014" name="Nature">
        <title>An environmental bacterial taxon with a large and distinct metabolic repertoire.</title>
        <authorList>
            <person name="Wilson M.C."/>
            <person name="Mori T."/>
            <person name="Ruckert C."/>
            <person name="Uria A.R."/>
            <person name="Helf M.J."/>
            <person name="Takada K."/>
            <person name="Gernert C."/>
            <person name="Steffens U.A."/>
            <person name="Heycke N."/>
            <person name="Schmitt S."/>
            <person name="Rinke C."/>
            <person name="Helfrich E.J."/>
            <person name="Brachmann A.O."/>
            <person name="Gurgui C."/>
            <person name="Wakimoto T."/>
            <person name="Kracht M."/>
            <person name="Crusemann M."/>
            <person name="Hentschel U."/>
            <person name="Abe I."/>
            <person name="Matsunaga S."/>
            <person name="Kalinowski J."/>
            <person name="Takeyama H."/>
            <person name="Piel J."/>
        </authorList>
    </citation>
    <scope>NUCLEOTIDE SEQUENCE [LARGE SCALE GENOMIC DNA]</scope>
    <source>
        <strain evidence="2">TSY2</strain>
    </source>
</reference>
<dbReference type="HOGENOM" id="CLU_2463348_0_0_7"/>
<comment type="caution">
    <text evidence="1">The sequence shown here is derived from an EMBL/GenBank/DDBJ whole genome shotgun (WGS) entry which is preliminary data.</text>
</comment>
<sequence length="88" mass="9723">MRRLGNIRMVRVVLIGVGLLLMSVQTWGQATHGVAGRIATVVYARGEVKRRLAQPGDERHVSCQTWSTAWQELRVSDDLAARSHTNGA</sequence>
<evidence type="ECO:0000313" key="2">
    <source>
        <dbReference type="Proteomes" id="UP000019140"/>
    </source>
</evidence>
<name>W4LIY6_9BACT</name>
<protein>
    <submittedName>
        <fullName evidence="1">Uncharacterized protein</fullName>
    </submittedName>
</protein>
<evidence type="ECO:0000313" key="1">
    <source>
        <dbReference type="EMBL" id="ETW97281.1"/>
    </source>
</evidence>
<dbReference type="Proteomes" id="UP000019140">
    <property type="component" value="Unassembled WGS sequence"/>
</dbReference>
<gene>
    <name evidence="1" type="ORF">ETSY2_44895</name>
</gene>
<dbReference type="AlphaFoldDB" id="W4LIY6"/>
<keyword evidence="2" id="KW-1185">Reference proteome</keyword>
<proteinExistence type="predicted"/>
<organism evidence="1 2">
    <name type="scientific">Candidatus Entotheonella gemina</name>
    <dbReference type="NCBI Taxonomy" id="1429439"/>
    <lineage>
        <taxon>Bacteria</taxon>
        <taxon>Pseudomonadati</taxon>
        <taxon>Nitrospinota/Tectimicrobiota group</taxon>
        <taxon>Candidatus Tectimicrobiota</taxon>
        <taxon>Candidatus Entotheonellia</taxon>
        <taxon>Candidatus Entotheonellales</taxon>
        <taxon>Candidatus Entotheonellaceae</taxon>
        <taxon>Candidatus Entotheonella</taxon>
    </lineage>
</organism>
<accession>W4LIY6</accession>